<evidence type="ECO:0000313" key="2">
    <source>
        <dbReference type="Proteomes" id="UP001141327"/>
    </source>
</evidence>
<sequence>MQQTAEESQYGIATQVESYLVMTKFSLDRLATVVIAAGYRMDPQTQLVWLRLRGQFQSLASQYDTYNTTFGQNITVIPTLPSVLPAATLDGLIARAALPPTQNKSAESLGLCIPTAAEPQHQLGSLECGKVTKSKCEPESQKEKSQPHFLCLAHSPHCQQGRSSPSSLVPESPR</sequence>
<reference evidence="1" key="1">
    <citation type="journal article" date="2022" name="bioRxiv">
        <title>Genomics of Preaxostyla Flagellates Illuminates Evolutionary Transitions and the Path Towards Mitochondrial Loss.</title>
        <authorList>
            <person name="Novak L.V.F."/>
            <person name="Treitli S.C."/>
            <person name="Pyrih J."/>
            <person name="Halakuc P."/>
            <person name="Pipaliya S.V."/>
            <person name="Vacek V."/>
            <person name="Brzon O."/>
            <person name="Soukal P."/>
            <person name="Eme L."/>
            <person name="Dacks J.B."/>
            <person name="Karnkowska A."/>
            <person name="Elias M."/>
            <person name="Hampl V."/>
        </authorList>
    </citation>
    <scope>NUCLEOTIDE SEQUENCE</scope>
    <source>
        <strain evidence="1">RCP-MX</strain>
    </source>
</reference>
<evidence type="ECO:0000313" key="1">
    <source>
        <dbReference type="EMBL" id="KAJ4460085.1"/>
    </source>
</evidence>
<gene>
    <name evidence="1" type="ORF">PAPYR_3807</name>
</gene>
<dbReference type="EMBL" id="JAPMOS010000015">
    <property type="protein sequence ID" value="KAJ4460085.1"/>
    <property type="molecule type" value="Genomic_DNA"/>
</dbReference>
<proteinExistence type="predicted"/>
<name>A0ABQ8URA8_9EUKA</name>
<protein>
    <submittedName>
        <fullName evidence="1">Uncharacterized protein</fullName>
    </submittedName>
</protein>
<keyword evidence="2" id="KW-1185">Reference proteome</keyword>
<comment type="caution">
    <text evidence="1">The sequence shown here is derived from an EMBL/GenBank/DDBJ whole genome shotgun (WGS) entry which is preliminary data.</text>
</comment>
<organism evidence="1 2">
    <name type="scientific">Paratrimastix pyriformis</name>
    <dbReference type="NCBI Taxonomy" id="342808"/>
    <lineage>
        <taxon>Eukaryota</taxon>
        <taxon>Metamonada</taxon>
        <taxon>Preaxostyla</taxon>
        <taxon>Paratrimastigidae</taxon>
        <taxon>Paratrimastix</taxon>
    </lineage>
</organism>
<accession>A0ABQ8URA8</accession>
<dbReference type="Proteomes" id="UP001141327">
    <property type="component" value="Unassembled WGS sequence"/>
</dbReference>